<dbReference type="AlphaFoldDB" id="A0A553JKF0"/>
<dbReference type="GO" id="GO:0020037">
    <property type="term" value="F:heme binding"/>
    <property type="evidence" value="ECO:0007669"/>
    <property type="project" value="InterPro"/>
</dbReference>
<dbReference type="PIRSF" id="PIRSF000296">
    <property type="entry name" value="SrpA"/>
    <property type="match status" value="1"/>
</dbReference>
<evidence type="ECO:0000259" key="11">
    <source>
        <dbReference type="Pfam" id="PF00199"/>
    </source>
</evidence>
<comment type="function">
    <text evidence="7">Has an organic peroxide-dependent peroxidase activity.</text>
</comment>
<keyword evidence="6 7" id="KW-0408">Iron</keyword>
<dbReference type="GO" id="GO:0042542">
    <property type="term" value="P:response to hydrogen peroxide"/>
    <property type="evidence" value="ECO:0007669"/>
    <property type="project" value="TreeGrafter"/>
</dbReference>
<evidence type="ECO:0000256" key="10">
    <source>
        <dbReference type="SAM" id="SignalP"/>
    </source>
</evidence>
<evidence type="ECO:0000256" key="1">
    <source>
        <dbReference type="ARBA" id="ARBA00005329"/>
    </source>
</evidence>
<feature type="domain" description="Catalase core" evidence="11">
    <location>
        <begin position="49"/>
        <end position="311"/>
    </location>
</feature>
<dbReference type="PANTHER" id="PTHR11465">
    <property type="entry name" value="CATALASE"/>
    <property type="match status" value="1"/>
</dbReference>
<accession>A0A553JKF0</accession>
<dbReference type="InterPro" id="IPR024168">
    <property type="entry name" value="Catalase_SrpA-type_pred"/>
</dbReference>
<dbReference type="SUPFAM" id="SSF56634">
    <property type="entry name" value="Heme-dependent catalase-like"/>
    <property type="match status" value="1"/>
</dbReference>
<organism evidence="12 13">
    <name type="scientific">Shewanella hanedai</name>
    <name type="common">Alteromonas hanedai</name>
    <dbReference type="NCBI Taxonomy" id="25"/>
    <lineage>
        <taxon>Bacteria</taxon>
        <taxon>Pseudomonadati</taxon>
        <taxon>Pseudomonadota</taxon>
        <taxon>Gammaproteobacteria</taxon>
        <taxon>Alteromonadales</taxon>
        <taxon>Shewanellaceae</taxon>
        <taxon>Shewanella</taxon>
    </lineage>
</organism>
<gene>
    <name evidence="12" type="ORF">FN961_18445</name>
</gene>
<evidence type="ECO:0000256" key="6">
    <source>
        <dbReference type="ARBA" id="ARBA00023004"/>
    </source>
</evidence>
<feature type="signal peptide" evidence="10">
    <location>
        <begin position="1"/>
        <end position="24"/>
    </location>
</feature>
<comment type="caution">
    <text evidence="12">The sequence shown here is derived from an EMBL/GenBank/DDBJ whole genome shotgun (WGS) entry which is preliminary data.</text>
</comment>
<dbReference type="PANTHER" id="PTHR11465:SF9">
    <property type="entry name" value="CATALASE"/>
    <property type="match status" value="1"/>
</dbReference>
<dbReference type="InterPro" id="IPR018028">
    <property type="entry name" value="Catalase"/>
</dbReference>
<sequence>MTGTFMIKHILSLSFILISTGSVAADTAQTASNTVDSFEKIFGVTEGKRRNHTKGFCFEGEFVPNSTAMQPYTNSALFLKEADVIGRLSHKGGNNNAADNKPADYGMGLLINTAAGPHNISMNTLDFFPVATPEAFAKLMMAKTQGSAAVKAFKDSNLDLQRFSAHKANKKKELTPYEGSTFNSINSFYLVDKKGKKTAIRWSFIPSKKQSIVLKPTADFFYENMQDNLNNHGISWDMVITLANPNDAVNDASIQWVGEHKQLTAGTLNVLSLSSEQDGRCDNINYDPLVLSPGVLPSEDPLLQARRNSYAISFGKRVLEKGAK</sequence>
<comment type="cofactor">
    <cofactor evidence="7">
        <name>heme</name>
        <dbReference type="ChEBI" id="CHEBI:30413"/>
    </cofactor>
</comment>
<evidence type="ECO:0000256" key="9">
    <source>
        <dbReference type="PIRSR" id="PIRSR000296-2"/>
    </source>
</evidence>
<evidence type="ECO:0000256" key="3">
    <source>
        <dbReference type="ARBA" id="ARBA00022617"/>
    </source>
</evidence>
<feature type="active site" evidence="8">
    <location>
        <position position="52"/>
    </location>
</feature>
<dbReference type="OrthoDB" id="255727at2"/>
<dbReference type="Pfam" id="PF00199">
    <property type="entry name" value="Catalase"/>
    <property type="match status" value="1"/>
</dbReference>
<reference evidence="13" key="1">
    <citation type="submission" date="2019-07" db="EMBL/GenBank/DDBJ databases">
        <title>Shewanella sp. YLB-08 draft genomic sequence.</title>
        <authorList>
            <person name="Yu L."/>
        </authorList>
    </citation>
    <scope>NUCLEOTIDE SEQUENCE [LARGE SCALE GENOMIC DNA]</scope>
    <source>
        <strain evidence="13">JCM 20706</strain>
    </source>
</reference>
<comment type="similarity">
    <text evidence="1 7">Belongs to the catalase family.</text>
</comment>
<keyword evidence="3 7" id="KW-0349">Heme</keyword>
<evidence type="ECO:0000256" key="8">
    <source>
        <dbReference type="PIRSR" id="PIRSR000296-1"/>
    </source>
</evidence>
<dbReference type="GO" id="GO:0042744">
    <property type="term" value="P:hydrogen peroxide catabolic process"/>
    <property type="evidence" value="ECO:0007669"/>
    <property type="project" value="TreeGrafter"/>
</dbReference>
<dbReference type="Gene3D" id="1.20.1280.120">
    <property type="match status" value="1"/>
</dbReference>
<keyword evidence="10" id="KW-0732">Signal</keyword>
<dbReference type="InterPro" id="IPR020835">
    <property type="entry name" value="Catalase_sf"/>
</dbReference>
<dbReference type="EC" id="1.11.1.-" evidence="7"/>
<dbReference type="Proteomes" id="UP000318126">
    <property type="component" value="Unassembled WGS sequence"/>
</dbReference>
<evidence type="ECO:0000256" key="4">
    <source>
        <dbReference type="ARBA" id="ARBA00022723"/>
    </source>
</evidence>
<evidence type="ECO:0000256" key="7">
    <source>
        <dbReference type="PIRNR" id="PIRNR000296"/>
    </source>
</evidence>
<keyword evidence="5 7" id="KW-0560">Oxidoreductase</keyword>
<dbReference type="GO" id="GO:0046872">
    <property type="term" value="F:metal ion binding"/>
    <property type="evidence" value="ECO:0007669"/>
    <property type="project" value="UniProtKB-KW"/>
</dbReference>
<evidence type="ECO:0000256" key="2">
    <source>
        <dbReference type="ARBA" id="ARBA00022559"/>
    </source>
</evidence>
<dbReference type="GO" id="GO:0005737">
    <property type="term" value="C:cytoplasm"/>
    <property type="evidence" value="ECO:0007669"/>
    <property type="project" value="TreeGrafter"/>
</dbReference>
<name>A0A553JKF0_SHEHA</name>
<protein>
    <recommendedName>
        <fullName evidence="7">Catalase-related peroxidase</fullName>
        <ecNumber evidence="7">1.11.1.-</ecNumber>
    </recommendedName>
</protein>
<keyword evidence="2 7" id="KW-0575">Peroxidase</keyword>
<evidence type="ECO:0000313" key="12">
    <source>
        <dbReference type="EMBL" id="TRY12930.1"/>
    </source>
</evidence>
<dbReference type="GO" id="GO:0004096">
    <property type="term" value="F:catalase activity"/>
    <property type="evidence" value="ECO:0007669"/>
    <property type="project" value="InterPro"/>
</dbReference>
<keyword evidence="4 7" id="KW-0479">Metal-binding</keyword>
<evidence type="ECO:0000256" key="5">
    <source>
        <dbReference type="ARBA" id="ARBA00023002"/>
    </source>
</evidence>
<dbReference type="InterPro" id="IPR011614">
    <property type="entry name" value="Catalase_core"/>
</dbReference>
<feature type="binding site" description="axial binding residue" evidence="9">
    <location>
        <position position="310"/>
    </location>
    <ligand>
        <name>heme</name>
        <dbReference type="ChEBI" id="CHEBI:30413"/>
    </ligand>
    <ligandPart>
        <name>Fe</name>
        <dbReference type="ChEBI" id="CHEBI:18248"/>
    </ligandPart>
</feature>
<dbReference type="EMBL" id="VKGK01000025">
    <property type="protein sequence ID" value="TRY12930.1"/>
    <property type="molecule type" value="Genomic_DNA"/>
</dbReference>
<dbReference type="Gene3D" id="2.40.180.10">
    <property type="entry name" value="Catalase core domain"/>
    <property type="match status" value="1"/>
</dbReference>
<proteinExistence type="inferred from homology"/>
<evidence type="ECO:0000313" key="13">
    <source>
        <dbReference type="Proteomes" id="UP000318126"/>
    </source>
</evidence>
<keyword evidence="13" id="KW-1185">Reference proteome</keyword>
<feature type="chain" id="PRO_5021954196" description="Catalase-related peroxidase" evidence="10">
    <location>
        <begin position="25"/>
        <end position="324"/>
    </location>
</feature>